<evidence type="ECO:0000313" key="2">
    <source>
        <dbReference type="Proteomes" id="UP000016584"/>
    </source>
</evidence>
<dbReference type="EMBL" id="ATDL01000015">
    <property type="protein sequence ID" value="ERJ59395.1"/>
    <property type="molecule type" value="Genomic_DNA"/>
</dbReference>
<protein>
    <submittedName>
        <fullName evidence="1">Uncharacterized protein</fullName>
    </submittedName>
</protein>
<dbReference type="STRING" id="1346330.M472_11480"/>
<name>U2HVU2_9SPHI</name>
<dbReference type="OrthoDB" id="6278496at2"/>
<proteinExistence type="predicted"/>
<dbReference type="AlphaFoldDB" id="U2HVU2"/>
<dbReference type="Gene3D" id="3.40.390.10">
    <property type="entry name" value="Collagenase (Catalytic Domain)"/>
    <property type="match status" value="1"/>
</dbReference>
<comment type="caution">
    <text evidence="1">The sequence shown here is derived from an EMBL/GenBank/DDBJ whole genome shotgun (WGS) entry which is preliminary data.</text>
</comment>
<evidence type="ECO:0000313" key="1">
    <source>
        <dbReference type="EMBL" id="ERJ59395.1"/>
    </source>
</evidence>
<dbReference type="InterPro" id="IPR024079">
    <property type="entry name" value="MetalloPept_cat_dom_sf"/>
</dbReference>
<dbReference type="RefSeq" id="WP_021070891.1">
    <property type="nucleotide sequence ID" value="NZ_ATDL01000015.1"/>
</dbReference>
<sequence length="451" mass="51403">MKQSFKNIVYLIGLVSLFAQSCKPDEFATFENPIQDEEIKIIELVSDHKTVLADGTAEMEFRYLAYGIKEVLKLKKETIGKEIVYSEESVLDTFLIPKDRISPDFVKVYFADGRLLANNRYKPEAGEAVTQQFYAKGGAITSDKLTITIRKDEISAAWEELEIPLMFHLMIPPATVRPTYEASSAILQEKVDYINRVYNKMASKDPNGGNAKIKFVLAKYDPKGNLLQERGLRRVNVAENMNLAGYKTAIGKELWNPTQYLNIYLCKFADNWSQSGSSSYIAPMPTMILKGQKAIPGIPAREVPAWDEKEIKDVTDVSIIFSVSEFFNPSQWDSNNANNSFDLSTVMGYHLGLFQMEAKLKYNSSTGKNEYELFDGDTDYCPDTDVYIGMEFGLYKREYFEERMFTTFNVMAGSSRKNSITLDQAARIREVLEKCPSRWYYKSKWAVTGKK</sequence>
<dbReference type="Proteomes" id="UP000016584">
    <property type="component" value="Unassembled WGS sequence"/>
</dbReference>
<dbReference type="GO" id="GO:0008237">
    <property type="term" value="F:metallopeptidase activity"/>
    <property type="evidence" value="ECO:0007669"/>
    <property type="project" value="InterPro"/>
</dbReference>
<accession>U2HVU2</accession>
<dbReference type="eggNOG" id="COG3291">
    <property type="taxonomic scope" value="Bacteria"/>
</dbReference>
<gene>
    <name evidence="1" type="ORF">M472_11480</name>
</gene>
<dbReference type="PATRIC" id="fig|1346330.5.peg.2738"/>
<dbReference type="PROSITE" id="PS51257">
    <property type="entry name" value="PROKAR_LIPOPROTEIN"/>
    <property type="match status" value="1"/>
</dbReference>
<organism evidence="1 2">
    <name type="scientific">Sphingobacterium paucimobilis HER1398</name>
    <dbReference type="NCBI Taxonomy" id="1346330"/>
    <lineage>
        <taxon>Bacteria</taxon>
        <taxon>Pseudomonadati</taxon>
        <taxon>Bacteroidota</taxon>
        <taxon>Sphingobacteriia</taxon>
        <taxon>Sphingobacteriales</taxon>
        <taxon>Sphingobacteriaceae</taxon>
        <taxon>Sphingobacterium</taxon>
    </lineage>
</organism>
<reference evidence="1 2" key="1">
    <citation type="journal article" date="2013" name="Genome Announc.">
        <title>The Draft Genome Sequence of Sphingomonas paucimobilis Strain HER1398 (Proteobacteria), Host to the Giant PAU Phage, Indicates That It Is a Member of the Genus Sphingobacterium (Bacteroidetes).</title>
        <authorList>
            <person name="White R.A.III."/>
            <person name="Suttle C.A."/>
        </authorList>
    </citation>
    <scope>NUCLEOTIDE SEQUENCE [LARGE SCALE GENOMIC DNA]</scope>
    <source>
        <strain evidence="1 2">HER1398</strain>
    </source>
</reference>
<keyword evidence="2" id="KW-1185">Reference proteome</keyword>